<protein>
    <submittedName>
        <fullName evidence="4">FecR family protein</fullName>
    </submittedName>
</protein>
<keyword evidence="1" id="KW-1133">Transmembrane helix</keyword>
<dbReference type="InterPro" id="IPR012373">
    <property type="entry name" value="Ferrdict_sens_TM"/>
</dbReference>
<dbReference type="Gene3D" id="3.55.50.30">
    <property type="match status" value="1"/>
</dbReference>
<dbReference type="Pfam" id="PF16344">
    <property type="entry name" value="FecR_C"/>
    <property type="match status" value="1"/>
</dbReference>
<dbReference type="PIRSF" id="PIRSF018266">
    <property type="entry name" value="FecR"/>
    <property type="match status" value="1"/>
</dbReference>
<dbReference type="PANTHER" id="PTHR30273:SF2">
    <property type="entry name" value="PROTEIN FECR"/>
    <property type="match status" value="1"/>
</dbReference>
<keyword evidence="5" id="KW-1185">Reference proteome</keyword>
<organism evidence="4 5">
    <name type="scientific">Arcicella aquatica</name>
    <dbReference type="NCBI Taxonomy" id="217141"/>
    <lineage>
        <taxon>Bacteria</taxon>
        <taxon>Pseudomonadati</taxon>
        <taxon>Bacteroidota</taxon>
        <taxon>Cytophagia</taxon>
        <taxon>Cytophagales</taxon>
        <taxon>Flectobacillaceae</taxon>
        <taxon>Arcicella</taxon>
    </lineage>
</organism>
<proteinExistence type="predicted"/>
<dbReference type="RefSeq" id="WP_323251553.1">
    <property type="nucleotide sequence ID" value="NZ_JAYFUL010000035.1"/>
</dbReference>
<dbReference type="PANTHER" id="PTHR30273">
    <property type="entry name" value="PERIPLASMIC SIGNAL SENSOR AND SIGMA FACTOR ACTIVATOR FECR-RELATED"/>
    <property type="match status" value="1"/>
</dbReference>
<feature type="domain" description="Protein FecR C-terminal" evidence="3">
    <location>
        <begin position="249"/>
        <end position="315"/>
    </location>
</feature>
<dbReference type="Gene3D" id="2.60.120.1440">
    <property type="match status" value="1"/>
</dbReference>
<keyword evidence="1" id="KW-0472">Membrane</keyword>
<name>A0ABU5QS44_9BACT</name>
<gene>
    <name evidence="4" type="ORF">VB264_18025</name>
</gene>
<dbReference type="Pfam" id="PF04773">
    <property type="entry name" value="FecR"/>
    <property type="match status" value="1"/>
</dbReference>
<dbReference type="InterPro" id="IPR006860">
    <property type="entry name" value="FecR"/>
</dbReference>
<evidence type="ECO:0000256" key="1">
    <source>
        <dbReference type="SAM" id="Phobius"/>
    </source>
</evidence>
<feature type="transmembrane region" description="Helical" evidence="1">
    <location>
        <begin position="78"/>
        <end position="100"/>
    </location>
</feature>
<evidence type="ECO:0000259" key="2">
    <source>
        <dbReference type="Pfam" id="PF04773"/>
    </source>
</evidence>
<dbReference type="InterPro" id="IPR032508">
    <property type="entry name" value="FecR_C"/>
</dbReference>
<keyword evidence="1" id="KW-0812">Transmembrane</keyword>
<evidence type="ECO:0000313" key="4">
    <source>
        <dbReference type="EMBL" id="MEA5259700.1"/>
    </source>
</evidence>
<reference evidence="4 5" key="1">
    <citation type="submission" date="2023-12" db="EMBL/GenBank/DDBJ databases">
        <title>Novel species of the genus Arcicella isolated from rivers.</title>
        <authorList>
            <person name="Lu H."/>
        </authorList>
    </citation>
    <scope>NUCLEOTIDE SEQUENCE [LARGE SCALE GENOMIC DNA]</scope>
    <source>
        <strain evidence="4 5">LMG 21963</strain>
    </source>
</reference>
<evidence type="ECO:0000259" key="3">
    <source>
        <dbReference type="Pfam" id="PF16344"/>
    </source>
</evidence>
<comment type="caution">
    <text evidence="4">The sequence shown here is derived from an EMBL/GenBank/DDBJ whole genome shotgun (WGS) entry which is preliminary data.</text>
</comment>
<dbReference type="Proteomes" id="UP001304671">
    <property type="component" value="Unassembled WGS sequence"/>
</dbReference>
<sequence>MGDSKLIILIEKYQQGVCTAAEKRIVEEWMDSLATEQNSFENIKEAEKLAIKQRMFSKIKQEIAVSPRKSIRFFNLANYVKIAAVLAILIGLFALGPIGYDVFDLKNETIVASSDGQTKKLMLSDGSIIWLKGKSTLTYPEHFDKQNREVSLNGEALFEVAKDANHPFIVHSGQMDTRVLGTSFNIRHIGGHIEVVVFTGKVTVSLPNTNKQMLILPLEKAICMPAEKEIKAQVNVQKEEYLANTEYNMNFEDAKMSDIIKKIEAKFDVTVKLTDNSLQNCLITADFTDQSLVKTFEVLCQTLNGTFERENNTVWLKAEGCN</sequence>
<accession>A0ABU5QS44</accession>
<dbReference type="EMBL" id="JAYFUL010000035">
    <property type="protein sequence ID" value="MEA5259700.1"/>
    <property type="molecule type" value="Genomic_DNA"/>
</dbReference>
<evidence type="ECO:0000313" key="5">
    <source>
        <dbReference type="Proteomes" id="UP001304671"/>
    </source>
</evidence>
<feature type="domain" description="FecR protein" evidence="2">
    <location>
        <begin position="112"/>
        <end position="202"/>
    </location>
</feature>